<reference evidence="3" key="1">
    <citation type="submission" date="2020-11" db="EMBL/GenBank/DDBJ databases">
        <authorList>
            <consortium name="DOE Joint Genome Institute"/>
            <person name="Ahrendt S."/>
            <person name="Riley R."/>
            <person name="Andreopoulos W."/>
            <person name="Labutti K."/>
            <person name="Pangilinan J."/>
            <person name="Ruiz-Duenas F.J."/>
            <person name="Barrasa J.M."/>
            <person name="Sanchez-Garcia M."/>
            <person name="Camarero S."/>
            <person name="Miyauchi S."/>
            <person name="Serrano A."/>
            <person name="Linde D."/>
            <person name="Babiker R."/>
            <person name="Drula E."/>
            <person name="Ayuso-Fernandez I."/>
            <person name="Pacheco R."/>
            <person name="Padilla G."/>
            <person name="Ferreira P."/>
            <person name="Barriuso J."/>
            <person name="Kellner H."/>
            <person name="Castanera R."/>
            <person name="Alfaro M."/>
            <person name="Ramirez L."/>
            <person name="Pisabarro A.G."/>
            <person name="Kuo A."/>
            <person name="Tritt A."/>
            <person name="Lipzen A."/>
            <person name="He G."/>
            <person name="Yan M."/>
            <person name="Ng V."/>
            <person name="Cullen D."/>
            <person name="Martin F."/>
            <person name="Rosso M.-N."/>
            <person name="Henrissat B."/>
            <person name="Hibbett D."/>
            <person name="Martinez A.T."/>
            <person name="Grigoriev I.V."/>
        </authorList>
    </citation>
    <scope>NUCLEOTIDE SEQUENCE</scope>
    <source>
        <strain evidence="3">CIRM-BRFM 674</strain>
    </source>
</reference>
<dbReference type="InterPro" id="IPR045338">
    <property type="entry name" value="DUF6535"/>
</dbReference>
<evidence type="ECO:0000313" key="3">
    <source>
        <dbReference type="EMBL" id="KAF9482267.1"/>
    </source>
</evidence>
<keyword evidence="1" id="KW-1133">Transmembrane helix</keyword>
<dbReference type="EMBL" id="MU155168">
    <property type="protein sequence ID" value="KAF9482267.1"/>
    <property type="molecule type" value="Genomic_DNA"/>
</dbReference>
<evidence type="ECO:0000256" key="1">
    <source>
        <dbReference type="SAM" id="Phobius"/>
    </source>
</evidence>
<evidence type="ECO:0000313" key="4">
    <source>
        <dbReference type="Proteomes" id="UP000807469"/>
    </source>
</evidence>
<dbReference type="Proteomes" id="UP000807469">
    <property type="component" value="Unassembled WGS sequence"/>
</dbReference>
<sequence>MAIQGPSGSAIRVNILWFLSLVLSLSTVLVGIVSLQWIREYQRYAGVSSTRRKLALRNMRTEGLERWLIPEILAGLPLLLQTALVLFFVGIIDFLVHLKIVVAIPVIVVIALTLLFILATIVLPAVQCFWTVNVRLPSEKGRLPAQCPYKSAQSWIFFR</sequence>
<keyword evidence="4" id="KW-1185">Reference proteome</keyword>
<feature type="transmembrane region" description="Helical" evidence="1">
    <location>
        <begin position="102"/>
        <end position="132"/>
    </location>
</feature>
<protein>
    <recommendedName>
        <fullName evidence="2">DUF6535 domain-containing protein</fullName>
    </recommendedName>
</protein>
<feature type="domain" description="DUF6535" evidence="2">
    <location>
        <begin position="5"/>
        <end position="96"/>
    </location>
</feature>
<keyword evidence="1" id="KW-0812">Transmembrane</keyword>
<name>A0A9P5Z775_9AGAR</name>
<feature type="transmembrane region" description="Helical" evidence="1">
    <location>
        <begin position="67"/>
        <end position="96"/>
    </location>
</feature>
<feature type="non-terminal residue" evidence="3">
    <location>
        <position position="159"/>
    </location>
</feature>
<dbReference type="Pfam" id="PF20153">
    <property type="entry name" value="DUF6535"/>
    <property type="match status" value="1"/>
</dbReference>
<proteinExistence type="predicted"/>
<comment type="caution">
    <text evidence="3">The sequence shown here is derived from an EMBL/GenBank/DDBJ whole genome shotgun (WGS) entry which is preliminary data.</text>
</comment>
<evidence type="ECO:0000259" key="2">
    <source>
        <dbReference type="Pfam" id="PF20153"/>
    </source>
</evidence>
<gene>
    <name evidence="3" type="ORF">BDN70DRAFT_801991</name>
</gene>
<dbReference type="AlphaFoldDB" id="A0A9P5Z775"/>
<organism evidence="3 4">
    <name type="scientific">Pholiota conissans</name>
    <dbReference type="NCBI Taxonomy" id="109636"/>
    <lineage>
        <taxon>Eukaryota</taxon>
        <taxon>Fungi</taxon>
        <taxon>Dikarya</taxon>
        <taxon>Basidiomycota</taxon>
        <taxon>Agaricomycotina</taxon>
        <taxon>Agaricomycetes</taxon>
        <taxon>Agaricomycetidae</taxon>
        <taxon>Agaricales</taxon>
        <taxon>Agaricineae</taxon>
        <taxon>Strophariaceae</taxon>
        <taxon>Pholiota</taxon>
    </lineage>
</organism>
<accession>A0A9P5Z775</accession>
<keyword evidence="1" id="KW-0472">Membrane</keyword>
<dbReference type="OrthoDB" id="3235960at2759"/>
<feature type="transmembrane region" description="Helical" evidence="1">
    <location>
        <begin position="15"/>
        <end position="38"/>
    </location>
</feature>